<feature type="region of interest" description="Disordered" evidence="1">
    <location>
        <begin position="1"/>
        <end position="31"/>
    </location>
</feature>
<evidence type="ECO:0000256" key="1">
    <source>
        <dbReference type="SAM" id="MobiDB-lite"/>
    </source>
</evidence>
<gene>
    <name evidence="2" type="ORF">EYF80_022363</name>
</gene>
<dbReference type="AlphaFoldDB" id="A0A4Z2HNM0"/>
<evidence type="ECO:0000313" key="3">
    <source>
        <dbReference type="Proteomes" id="UP000314294"/>
    </source>
</evidence>
<dbReference type="Proteomes" id="UP000314294">
    <property type="component" value="Unassembled WGS sequence"/>
</dbReference>
<name>A0A4Z2HNM0_9TELE</name>
<dbReference type="EMBL" id="SRLO01000204">
    <property type="protein sequence ID" value="TNN67418.1"/>
    <property type="molecule type" value="Genomic_DNA"/>
</dbReference>
<reference evidence="2 3" key="1">
    <citation type="submission" date="2019-03" db="EMBL/GenBank/DDBJ databases">
        <title>First draft genome of Liparis tanakae, snailfish: a comprehensive survey of snailfish specific genes.</title>
        <authorList>
            <person name="Kim W."/>
            <person name="Song I."/>
            <person name="Jeong J.-H."/>
            <person name="Kim D."/>
            <person name="Kim S."/>
            <person name="Ryu S."/>
            <person name="Song J.Y."/>
            <person name="Lee S.K."/>
        </authorList>
    </citation>
    <scope>NUCLEOTIDE SEQUENCE [LARGE SCALE GENOMIC DNA]</scope>
    <source>
        <tissue evidence="2">Muscle</tissue>
    </source>
</reference>
<feature type="compositionally biased region" description="Basic and acidic residues" evidence="1">
    <location>
        <begin position="22"/>
        <end position="31"/>
    </location>
</feature>
<keyword evidence="3" id="KW-1185">Reference proteome</keyword>
<protein>
    <submittedName>
        <fullName evidence="2">Uncharacterized protein</fullName>
    </submittedName>
</protein>
<comment type="caution">
    <text evidence="2">The sequence shown here is derived from an EMBL/GenBank/DDBJ whole genome shotgun (WGS) entry which is preliminary data.</text>
</comment>
<sequence length="97" mass="10756">MKNEKQEEGKERTKATIRGRNRKTEEKREEHGLRVLMLKDHKSSRGGVYGVRLTPQSNFGVKEVGVTASDTTSNFIKSSRAQLNGEGWEAGQPAPAS</sequence>
<organism evidence="2 3">
    <name type="scientific">Liparis tanakae</name>
    <name type="common">Tanaka's snailfish</name>
    <dbReference type="NCBI Taxonomy" id="230148"/>
    <lineage>
        <taxon>Eukaryota</taxon>
        <taxon>Metazoa</taxon>
        <taxon>Chordata</taxon>
        <taxon>Craniata</taxon>
        <taxon>Vertebrata</taxon>
        <taxon>Euteleostomi</taxon>
        <taxon>Actinopterygii</taxon>
        <taxon>Neopterygii</taxon>
        <taxon>Teleostei</taxon>
        <taxon>Neoteleostei</taxon>
        <taxon>Acanthomorphata</taxon>
        <taxon>Eupercaria</taxon>
        <taxon>Perciformes</taxon>
        <taxon>Cottioidei</taxon>
        <taxon>Cottales</taxon>
        <taxon>Liparidae</taxon>
        <taxon>Liparis</taxon>
    </lineage>
</organism>
<feature type="compositionally biased region" description="Basic and acidic residues" evidence="1">
    <location>
        <begin position="1"/>
        <end position="14"/>
    </location>
</feature>
<proteinExistence type="predicted"/>
<evidence type="ECO:0000313" key="2">
    <source>
        <dbReference type="EMBL" id="TNN67418.1"/>
    </source>
</evidence>
<accession>A0A4Z2HNM0</accession>